<organism evidence="1 2">
    <name type="scientific">Halopseudomonas sabulinigri</name>
    <dbReference type="NCBI Taxonomy" id="472181"/>
    <lineage>
        <taxon>Bacteria</taxon>
        <taxon>Pseudomonadati</taxon>
        <taxon>Pseudomonadota</taxon>
        <taxon>Gammaproteobacteria</taxon>
        <taxon>Pseudomonadales</taxon>
        <taxon>Pseudomonadaceae</taxon>
        <taxon>Halopseudomonas</taxon>
    </lineage>
</organism>
<dbReference type="EMBL" id="BAABWD010000005">
    <property type="protein sequence ID" value="GAA6132799.1"/>
    <property type="molecule type" value="Genomic_DNA"/>
</dbReference>
<protein>
    <submittedName>
        <fullName evidence="1">Uncharacterized protein</fullName>
    </submittedName>
</protein>
<reference evidence="1 2" key="1">
    <citation type="submission" date="2024-04" db="EMBL/GenBank/DDBJ databases">
        <title>Draft genome sequence of Halopseudomonas sabulinigri NBRC 116187.</title>
        <authorList>
            <person name="Miyakawa T."/>
            <person name="Kusuya Y."/>
            <person name="Miura T."/>
        </authorList>
    </citation>
    <scope>NUCLEOTIDE SEQUENCE [LARGE SCALE GENOMIC DNA]</scope>
    <source>
        <strain evidence="1 2">4NH20-0042</strain>
    </source>
</reference>
<evidence type="ECO:0000313" key="2">
    <source>
        <dbReference type="Proteomes" id="UP001486808"/>
    </source>
</evidence>
<proteinExistence type="predicted"/>
<dbReference type="RefSeq" id="WP_353389557.1">
    <property type="nucleotide sequence ID" value="NZ_BAABWD010000005.1"/>
</dbReference>
<keyword evidence="2" id="KW-1185">Reference proteome</keyword>
<evidence type="ECO:0000313" key="1">
    <source>
        <dbReference type="EMBL" id="GAA6132799.1"/>
    </source>
</evidence>
<gene>
    <name evidence="1" type="ORF">NBRC116187_31590</name>
</gene>
<comment type="caution">
    <text evidence="1">The sequence shown here is derived from an EMBL/GenBank/DDBJ whole genome shotgun (WGS) entry which is preliminary data.</text>
</comment>
<dbReference type="Proteomes" id="UP001486808">
    <property type="component" value="Unassembled WGS sequence"/>
</dbReference>
<sequence>MNADLKACVVSRLTTVRNADSQAKVDSEYNNCLGFLAGLGVAGVLSIWDEMKLCALLVNAYHFASRELVFRDIGAAA</sequence>
<name>A0ABP9ZTM4_9GAMM</name>
<accession>A0ABP9ZTM4</accession>